<name>A0A8T2LZT2_ASTMX</name>
<dbReference type="AlphaFoldDB" id="A0A8T2LZT2"/>
<dbReference type="InterPro" id="IPR028970">
    <property type="entry name" value="DUF4662"/>
</dbReference>
<reference evidence="2 3" key="1">
    <citation type="submission" date="2021-07" db="EMBL/GenBank/DDBJ databases">
        <authorList>
            <person name="Imarazene B."/>
            <person name="Zahm M."/>
            <person name="Klopp C."/>
            <person name="Cabau C."/>
            <person name="Beille S."/>
            <person name="Jouanno E."/>
            <person name="Castinel A."/>
            <person name="Lluch J."/>
            <person name="Gil L."/>
            <person name="Kuchtly C."/>
            <person name="Lopez Roques C."/>
            <person name="Donnadieu C."/>
            <person name="Parrinello H."/>
            <person name="Journot L."/>
            <person name="Du K."/>
            <person name="Schartl M."/>
            <person name="Retaux S."/>
            <person name="Guiguen Y."/>
        </authorList>
    </citation>
    <scope>NUCLEOTIDE SEQUENCE [LARGE SCALE GENOMIC DNA]</scope>
    <source>
        <strain evidence="2">Pach_M1</strain>
        <tissue evidence="2">Testis</tissue>
    </source>
</reference>
<evidence type="ECO:0000313" key="3">
    <source>
        <dbReference type="Proteomes" id="UP000752171"/>
    </source>
</evidence>
<evidence type="ECO:0000313" key="2">
    <source>
        <dbReference type="EMBL" id="KAG9274281.1"/>
    </source>
</evidence>
<protein>
    <submittedName>
        <fullName evidence="2">Uncharacterized protein</fullName>
    </submittedName>
</protein>
<proteinExistence type="predicted"/>
<sequence length="114" mass="13002">MPDFRPPSEVPDSPLWVHGLSVEEFQGVYHSVVDPLVGSTSGKFCLQFGRELKQRLWRELRCPVLTEEVQPDGWVKIIEAFSAPTPIRSAPDFDLDTSEEPLPGQQPEKKRRRC</sequence>
<feature type="region of interest" description="Disordered" evidence="1">
    <location>
        <begin position="86"/>
        <end position="114"/>
    </location>
</feature>
<dbReference type="EMBL" id="JAICCE010000008">
    <property type="protein sequence ID" value="KAG9274281.1"/>
    <property type="molecule type" value="Genomic_DNA"/>
</dbReference>
<evidence type="ECO:0000256" key="1">
    <source>
        <dbReference type="SAM" id="MobiDB-lite"/>
    </source>
</evidence>
<gene>
    <name evidence="2" type="ORF">AMEX_G11188</name>
</gene>
<dbReference type="Proteomes" id="UP000752171">
    <property type="component" value="Unassembled WGS sequence"/>
</dbReference>
<accession>A0A8T2LZT2</accession>
<dbReference type="Pfam" id="PF15578">
    <property type="entry name" value="DUF4662"/>
    <property type="match status" value="1"/>
</dbReference>
<organism evidence="2 3">
    <name type="scientific">Astyanax mexicanus</name>
    <name type="common">Blind cave fish</name>
    <name type="synonym">Astyanax fasciatus mexicanus</name>
    <dbReference type="NCBI Taxonomy" id="7994"/>
    <lineage>
        <taxon>Eukaryota</taxon>
        <taxon>Metazoa</taxon>
        <taxon>Chordata</taxon>
        <taxon>Craniata</taxon>
        <taxon>Vertebrata</taxon>
        <taxon>Euteleostomi</taxon>
        <taxon>Actinopterygii</taxon>
        <taxon>Neopterygii</taxon>
        <taxon>Teleostei</taxon>
        <taxon>Ostariophysi</taxon>
        <taxon>Characiformes</taxon>
        <taxon>Characoidei</taxon>
        <taxon>Acestrorhamphidae</taxon>
        <taxon>Acestrorhamphinae</taxon>
        <taxon>Astyanax</taxon>
    </lineage>
</organism>
<comment type="caution">
    <text evidence="2">The sequence shown here is derived from an EMBL/GenBank/DDBJ whole genome shotgun (WGS) entry which is preliminary data.</text>
</comment>